<proteinExistence type="predicted"/>
<accession>A0ABN8SBZ3</accession>
<dbReference type="EMBL" id="CALNXK010000678">
    <property type="protein sequence ID" value="CAH3189069.1"/>
    <property type="molecule type" value="Genomic_DNA"/>
</dbReference>
<protein>
    <submittedName>
        <fullName evidence="1">Uncharacterized protein</fullName>
    </submittedName>
</protein>
<gene>
    <name evidence="1" type="ORF">PLOB_00042124</name>
</gene>
<comment type="caution">
    <text evidence="1">The sequence shown here is derived from an EMBL/GenBank/DDBJ whole genome shotgun (WGS) entry which is preliminary data.</text>
</comment>
<dbReference type="Proteomes" id="UP001159405">
    <property type="component" value="Unassembled WGS sequence"/>
</dbReference>
<reference evidence="1 2" key="1">
    <citation type="submission" date="2022-05" db="EMBL/GenBank/DDBJ databases">
        <authorList>
            <consortium name="Genoscope - CEA"/>
            <person name="William W."/>
        </authorList>
    </citation>
    <scope>NUCLEOTIDE SEQUENCE [LARGE SCALE GENOMIC DNA]</scope>
</reference>
<sequence length="129" mass="14301">MGKPRVDTANHFKNFPTVDSAFGDNFTVLPTFAWSDTLEHLKNCGKNTRKSADATAEFASSKGLRMLSFVHDLQVCANPNSKDDVFYLRALCQASYRKSVNCMYKVKMVVQGNGKPKILAAECDNISQS</sequence>
<keyword evidence="2" id="KW-1185">Reference proteome</keyword>
<name>A0ABN8SBZ3_9CNID</name>
<evidence type="ECO:0000313" key="1">
    <source>
        <dbReference type="EMBL" id="CAH3189069.1"/>
    </source>
</evidence>
<organism evidence="1 2">
    <name type="scientific">Porites lobata</name>
    <dbReference type="NCBI Taxonomy" id="104759"/>
    <lineage>
        <taxon>Eukaryota</taxon>
        <taxon>Metazoa</taxon>
        <taxon>Cnidaria</taxon>
        <taxon>Anthozoa</taxon>
        <taxon>Hexacorallia</taxon>
        <taxon>Scleractinia</taxon>
        <taxon>Fungiina</taxon>
        <taxon>Poritidae</taxon>
        <taxon>Porites</taxon>
    </lineage>
</organism>
<evidence type="ECO:0000313" key="2">
    <source>
        <dbReference type="Proteomes" id="UP001159405"/>
    </source>
</evidence>